<dbReference type="PANTHER" id="PTHR34566:SF2">
    <property type="entry name" value="ALTERED INHERITANCE OF MITOCHONDRIA PROTEIN"/>
    <property type="match status" value="1"/>
</dbReference>
<dbReference type="Proteomes" id="UP001396334">
    <property type="component" value="Unassembled WGS sequence"/>
</dbReference>
<keyword evidence="3" id="KW-1185">Reference proteome</keyword>
<dbReference type="InterPro" id="IPR058517">
    <property type="entry name" value="DUF8204"/>
</dbReference>
<sequence>MERSREEEKKHNLEKENGKVKLKSCKGFLYYSSALKSHNRDPFCIGIPRSLPHALKSNDVGVAETKAQKDETDAEDFKFVCAGYSVFVSKNEDSIQKDGTKPQLPHCQGLAYLRHFVIPPPPPDPVAASAFMKSMQKMKDRDVHQHQTRKPTHHSVQDDFLNRQADDFDMFTRIANLIGSKVAKDMRRVGNNIKSKVEDILFSNRRPPK</sequence>
<reference evidence="2 3" key="1">
    <citation type="journal article" date="2024" name="G3 (Bethesda)">
        <title>Genome assembly of Hibiscus sabdariffa L. provides insights into metabolisms of medicinal natural products.</title>
        <authorList>
            <person name="Kim T."/>
        </authorList>
    </citation>
    <scope>NUCLEOTIDE SEQUENCE [LARGE SCALE GENOMIC DNA]</scope>
    <source>
        <strain evidence="2">TK-2024</strain>
        <tissue evidence="2">Old leaves</tissue>
    </source>
</reference>
<dbReference type="Pfam" id="PF26631">
    <property type="entry name" value="DUF8204"/>
    <property type="match status" value="1"/>
</dbReference>
<accession>A0ABR2U457</accession>
<feature type="domain" description="DUF8204" evidence="1">
    <location>
        <begin position="21"/>
        <end position="112"/>
    </location>
</feature>
<protein>
    <recommendedName>
        <fullName evidence="1">DUF8204 domain-containing protein</fullName>
    </recommendedName>
</protein>
<evidence type="ECO:0000313" key="2">
    <source>
        <dbReference type="EMBL" id="KAK9044414.1"/>
    </source>
</evidence>
<dbReference type="PANTHER" id="PTHR34566">
    <property type="entry name" value="ALTERED INHERITANCE OF MITOCHONDRIA PROTEIN"/>
    <property type="match status" value="1"/>
</dbReference>
<comment type="caution">
    <text evidence="2">The sequence shown here is derived from an EMBL/GenBank/DDBJ whole genome shotgun (WGS) entry which is preliminary data.</text>
</comment>
<name>A0ABR2U457_9ROSI</name>
<evidence type="ECO:0000259" key="1">
    <source>
        <dbReference type="Pfam" id="PF26631"/>
    </source>
</evidence>
<dbReference type="EMBL" id="JBBPBN010000002">
    <property type="protein sequence ID" value="KAK9044414.1"/>
    <property type="molecule type" value="Genomic_DNA"/>
</dbReference>
<organism evidence="2 3">
    <name type="scientific">Hibiscus sabdariffa</name>
    <name type="common">roselle</name>
    <dbReference type="NCBI Taxonomy" id="183260"/>
    <lineage>
        <taxon>Eukaryota</taxon>
        <taxon>Viridiplantae</taxon>
        <taxon>Streptophyta</taxon>
        <taxon>Embryophyta</taxon>
        <taxon>Tracheophyta</taxon>
        <taxon>Spermatophyta</taxon>
        <taxon>Magnoliopsida</taxon>
        <taxon>eudicotyledons</taxon>
        <taxon>Gunneridae</taxon>
        <taxon>Pentapetalae</taxon>
        <taxon>rosids</taxon>
        <taxon>malvids</taxon>
        <taxon>Malvales</taxon>
        <taxon>Malvaceae</taxon>
        <taxon>Malvoideae</taxon>
        <taxon>Hibiscus</taxon>
    </lineage>
</organism>
<evidence type="ECO:0000313" key="3">
    <source>
        <dbReference type="Proteomes" id="UP001396334"/>
    </source>
</evidence>
<gene>
    <name evidence="2" type="ORF">V6N11_058314</name>
</gene>
<proteinExistence type="predicted"/>